<keyword evidence="4" id="KW-1185">Reference proteome</keyword>
<comment type="caution">
    <text evidence="3">The sequence shown here is derived from an EMBL/GenBank/DDBJ whole genome shotgun (WGS) entry which is preliminary data.</text>
</comment>
<feature type="compositionally biased region" description="Basic and acidic residues" evidence="2">
    <location>
        <begin position="470"/>
        <end position="480"/>
    </location>
</feature>
<name>A0A8J2N0U9_9PLEO</name>
<proteinExistence type="predicted"/>
<dbReference type="AlphaFoldDB" id="A0A8J2N0U9"/>
<evidence type="ECO:0000313" key="4">
    <source>
        <dbReference type="Proteomes" id="UP000676310"/>
    </source>
</evidence>
<feature type="compositionally biased region" description="Basic and acidic residues" evidence="2">
    <location>
        <begin position="403"/>
        <end position="425"/>
    </location>
</feature>
<feature type="region of interest" description="Disordered" evidence="2">
    <location>
        <begin position="127"/>
        <end position="146"/>
    </location>
</feature>
<organism evidence="3 4">
    <name type="scientific">Alternaria atra</name>
    <dbReference type="NCBI Taxonomy" id="119953"/>
    <lineage>
        <taxon>Eukaryota</taxon>
        <taxon>Fungi</taxon>
        <taxon>Dikarya</taxon>
        <taxon>Ascomycota</taxon>
        <taxon>Pezizomycotina</taxon>
        <taxon>Dothideomycetes</taxon>
        <taxon>Pleosporomycetidae</taxon>
        <taxon>Pleosporales</taxon>
        <taxon>Pleosporineae</taxon>
        <taxon>Pleosporaceae</taxon>
        <taxon>Alternaria</taxon>
        <taxon>Alternaria sect. Ulocladioides</taxon>
    </lineage>
</organism>
<feature type="compositionally biased region" description="Basic and acidic residues" evidence="2">
    <location>
        <begin position="569"/>
        <end position="583"/>
    </location>
</feature>
<feature type="region of interest" description="Disordered" evidence="2">
    <location>
        <begin position="345"/>
        <end position="445"/>
    </location>
</feature>
<sequence>MANPPLTEKLVYQTLRGIFVGNDSQVRQLKPICQVISKHHQTNVKIREFTLKYDINEVSKIAKVLLENKIFGSEAKAKLRFPELFEISSGQANQPTTSEPKVATSCTTAVQRVGVYSPEELLNIGDTLKQEKKEEKTETGPADSPTEPFDSICLPLWDQHRLLTRIQYALEKACFTFAQRSLGGVLQREGWDCAEAVELNRWPKVLLTYQEELHLDNVRDIAKPLPTLLDSITQLRHDAVHRTRLSSNVLLQRMTDARLLARLLQDEECSKLMSTIRQKTQEAIERLVRNKQLLDCKLAEIKKEFAAKRTELERQEIVLLEATAREHGEPVVSVSRSLDMLAGERGGSGEIHAGSRYVHDADLSDDDSSGSEGTVEEEERKAEEERKKMVKEEKKKAKKEKKAAKEQAKQQEEANKMATEEKESTAEPGMGQETGDGVAKAVDGDTEMLNQLLPLLAPPADSVSIGSALTDEKNEAEKERHENLLEVEQFFECPEVVPDDHESDPKHPSKDPPLNDEVVATDTMTLINEDEEKPEIAALINLGDSNGQEHYEEPLREPSTNPASTSEGKTGEDADPEHCKSPTRDVAFFGSGHIDLEARSEQSTATKGRSYPLTIIQSYQEESWPGSGGLPVKWVD</sequence>
<dbReference type="Proteomes" id="UP000676310">
    <property type="component" value="Unassembled WGS sequence"/>
</dbReference>
<feature type="region of interest" description="Disordered" evidence="2">
    <location>
        <begin position="495"/>
        <end position="586"/>
    </location>
</feature>
<dbReference type="OrthoDB" id="5324651at2759"/>
<accession>A0A8J2N0U9</accession>
<feature type="compositionally biased region" description="Acidic residues" evidence="2">
    <location>
        <begin position="363"/>
        <end position="377"/>
    </location>
</feature>
<feature type="compositionally biased region" description="Basic and acidic residues" evidence="2">
    <location>
        <begin position="498"/>
        <end position="510"/>
    </location>
</feature>
<evidence type="ECO:0000313" key="3">
    <source>
        <dbReference type="EMBL" id="CAG5156564.1"/>
    </source>
</evidence>
<evidence type="ECO:0000256" key="1">
    <source>
        <dbReference type="SAM" id="Coils"/>
    </source>
</evidence>
<feature type="compositionally biased region" description="Basic and acidic residues" evidence="2">
    <location>
        <begin position="128"/>
        <end position="138"/>
    </location>
</feature>
<dbReference type="RefSeq" id="XP_043167907.1">
    <property type="nucleotide sequence ID" value="XM_043311972.1"/>
</dbReference>
<dbReference type="GeneID" id="67016020"/>
<dbReference type="EMBL" id="CAJRGZ010000017">
    <property type="protein sequence ID" value="CAG5156564.1"/>
    <property type="molecule type" value="Genomic_DNA"/>
</dbReference>
<reference evidence="3" key="1">
    <citation type="submission" date="2021-05" db="EMBL/GenBank/DDBJ databases">
        <authorList>
            <person name="Stam R."/>
        </authorList>
    </citation>
    <scope>NUCLEOTIDE SEQUENCE</scope>
    <source>
        <strain evidence="3">CS162</strain>
    </source>
</reference>
<protein>
    <submittedName>
        <fullName evidence="3">Uncharacterized protein</fullName>
    </submittedName>
</protein>
<keyword evidence="1" id="KW-0175">Coiled coil</keyword>
<feature type="compositionally biased region" description="Basic and acidic residues" evidence="2">
    <location>
        <begin position="547"/>
        <end position="556"/>
    </location>
</feature>
<gene>
    <name evidence="3" type="ORF">ALTATR162_LOCUS4361</name>
</gene>
<feature type="compositionally biased region" description="Polar residues" evidence="2">
    <location>
        <begin position="558"/>
        <end position="568"/>
    </location>
</feature>
<feature type="compositionally biased region" description="Basic and acidic residues" evidence="2">
    <location>
        <begin position="378"/>
        <end position="395"/>
    </location>
</feature>
<feature type="region of interest" description="Disordered" evidence="2">
    <location>
        <begin position="458"/>
        <end position="480"/>
    </location>
</feature>
<evidence type="ECO:0000256" key="2">
    <source>
        <dbReference type="SAM" id="MobiDB-lite"/>
    </source>
</evidence>
<feature type="coiled-coil region" evidence="1">
    <location>
        <begin position="277"/>
        <end position="318"/>
    </location>
</feature>